<feature type="compositionally biased region" description="Basic and acidic residues" evidence="1">
    <location>
        <begin position="51"/>
        <end position="64"/>
    </location>
</feature>
<keyword evidence="4" id="KW-1185">Reference proteome</keyword>
<accession>A0A9X9T7K6</accession>
<dbReference type="AlphaFoldDB" id="A0A9X9T7K6"/>
<dbReference type="KEGG" id="mou:OU421_10225"/>
<evidence type="ECO:0000256" key="1">
    <source>
        <dbReference type="SAM" id="MobiDB-lite"/>
    </source>
</evidence>
<feature type="transmembrane region" description="Helical" evidence="2">
    <location>
        <begin position="6"/>
        <end position="25"/>
    </location>
</feature>
<protein>
    <submittedName>
        <fullName evidence="3">Uncharacterized protein</fullName>
    </submittedName>
</protein>
<dbReference type="Proteomes" id="UP001163096">
    <property type="component" value="Chromosome"/>
</dbReference>
<organism evidence="3 4">
    <name type="scientific">Methanogenium organophilum</name>
    <dbReference type="NCBI Taxonomy" id="2199"/>
    <lineage>
        <taxon>Archaea</taxon>
        <taxon>Methanobacteriati</taxon>
        <taxon>Methanobacteriota</taxon>
        <taxon>Stenosarchaea group</taxon>
        <taxon>Methanomicrobia</taxon>
        <taxon>Methanomicrobiales</taxon>
        <taxon>Methanomicrobiaceae</taxon>
        <taxon>Methanogenium</taxon>
    </lineage>
</organism>
<proteinExistence type="predicted"/>
<dbReference type="EMBL" id="CP113361">
    <property type="protein sequence ID" value="WAI00790.1"/>
    <property type="molecule type" value="Genomic_DNA"/>
</dbReference>
<keyword evidence="2" id="KW-1133">Transmembrane helix</keyword>
<dbReference type="RefSeq" id="WP_268185995.1">
    <property type="nucleotide sequence ID" value="NZ_CP113361.1"/>
</dbReference>
<reference evidence="3" key="1">
    <citation type="submission" date="2022-11" db="EMBL/GenBank/DDBJ databases">
        <title>Complete genome sequence of Methanogenium organophilum DSM 3596.</title>
        <authorList>
            <person name="Chen S.-C."/>
            <person name="Lai S.-J."/>
            <person name="You Y.-T."/>
        </authorList>
    </citation>
    <scope>NUCLEOTIDE SEQUENCE</scope>
    <source>
        <strain evidence="3">DSM 3596</strain>
    </source>
</reference>
<name>A0A9X9T7K6_METOG</name>
<keyword evidence="2" id="KW-0812">Transmembrane</keyword>
<keyword evidence="2" id="KW-0472">Membrane</keyword>
<dbReference type="GeneID" id="76835481"/>
<feature type="region of interest" description="Disordered" evidence="1">
    <location>
        <begin position="37"/>
        <end position="65"/>
    </location>
</feature>
<evidence type="ECO:0000313" key="3">
    <source>
        <dbReference type="EMBL" id="WAI00790.1"/>
    </source>
</evidence>
<evidence type="ECO:0000313" key="4">
    <source>
        <dbReference type="Proteomes" id="UP001163096"/>
    </source>
</evidence>
<gene>
    <name evidence="3" type="ORF">OU421_10225</name>
</gene>
<evidence type="ECO:0000256" key="2">
    <source>
        <dbReference type="SAM" id="Phobius"/>
    </source>
</evidence>
<sequence>MYLIILSAIIVILFMALIILTYKIFDLQNKISDTKKTDIQEKKQTQSTKKLPPEQKSPEPKRTIMPDINLTEGASDINESMKRYARKYTLDSATLASKDGFSLASSHADSEREAANLTARYQENGMTEIGDTHIIPLNYRGEELLILFRTTNKINPEQADMMRRDGGVILSKWL</sequence>